<feature type="compositionally biased region" description="Basic residues" evidence="1">
    <location>
        <begin position="40"/>
        <end position="56"/>
    </location>
</feature>
<feature type="region of interest" description="Disordered" evidence="1">
    <location>
        <begin position="33"/>
        <end position="76"/>
    </location>
</feature>
<dbReference type="Gene3D" id="1.20.5.170">
    <property type="match status" value="1"/>
</dbReference>
<evidence type="ECO:0000256" key="1">
    <source>
        <dbReference type="SAM" id="MobiDB-lite"/>
    </source>
</evidence>
<proteinExistence type="predicted"/>
<keyword evidence="3" id="KW-1185">Reference proteome</keyword>
<dbReference type="InterPro" id="IPR021833">
    <property type="entry name" value="DUF3425"/>
</dbReference>
<dbReference type="AlphaFoldDB" id="A0A5N6UZZ4"/>
<name>A0A5N6UZZ4_ASPTM</name>
<dbReference type="PANTHER" id="PTHR38116">
    <property type="entry name" value="CHROMOSOME 7, WHOLE GENOME SHOTGUN SEQUENCE"/>
    <property type="match status" value="1"/>
</dbReference>
<evidence type="ECO:0000313" key="3">
    <source>
        <dbReference type="Proteomes" id="UP000326950"/>
    </source>
</evidence>
<dbReference type="CDD" id="cd14688">
    <property type="entry name" value="bZIP_YAP"/>
    <property type="match status" value="1"/>
</dbReference>
<dbReference type="OrthoDB" id="2245989at2759"/>
<reference evidence="2 3" key="1">
    <citation type="submission" date="2019-04" db="EMBL/GenBank/DDBJ databases">
        <title>Friends and foes A comparative genomics study of 23 Aspergillus species from section Flavi.</title>
        <authorList>
            <consortium name="DOE Joint Genome Institute"/>
            <person name="Kjaerbolling I."/>
            <person name="Vesth T."/>
            <person name="Frisvad J.C."/>
            <person name="Nybo J.L."/>
            <person name="Theobald S."/>
            <person name="Kildgaard S."/>
            <person name="Isbrandt T."/>
            <person name="Kuo A."/>
            <person name="Sato A."/>
            <person name="Lyhne E.K."/>
            <person name="Kogle M.E."/>
            <person name="Wiebenga A."/>
            <person name="Kun R.S."/>
            <person name="Lubbers R.J."/>
            <person name="Makela M.R."/>
            <person name="Barry K."/>
            <person name="Chovatia M."/>
            <person name="Clum A."/>
            <person name="Daum C."/>
            <person name="Haridas S."/>
            <person name="He G."/>
            <person name="LaButti K."/>
            <person name="Lipzen A."/>
            <person name="Mondo S."/>
            <person name="Riley R."/>
            <person name="Salamov A."/>
            <person name="Simmons B.A."/>
            <person name="Magnuson J.K."/>
            <person name="Henrissat B."/>
            <person name="Mortensen U.H."/>
            <person name="Larsen T.O."/>
            <person name="Devries R.P."/>
            <person name="Grigoriev I.V."/>
            <person name="Machida M."/>
            <person name="Baker S.E."/>
            <person name="Andersen M.R."/>
        </authorList>
    </citation>
    <scope>NUCLEOTIDE SEQUENCE [LARGE SCALE GENOMIC DNA]</scope>
    <source>
        <strain evidence="2 3">CBS 117626</strain>
    </source>
</reference>
<dbReference type="PANTHER" id="PTHR38116:SF1">
    <property type="entry name" value="BZIP DOMAIN-CONTAINING PROTEIN"/>
    <property type="match status" value="1"/>
</dbReference>
<feature type="region of interest" description="Disordered" evidence="1">
    <location>
        <begin position="1"/>
        <end position="21"/>
    </location>
</feature>
<organism evidence="2 3">
    <name type="scientific">Aspergillus tamarii</name>
    <dbReference type="NCBI Taxonomy" id="41984"/>
    <lineage>
        <taxon>Eukaryota</taxon>
        <taxon>Fungi</taxon>
        <taxon>Dikarya</taxon>
        <taxon>Ascomycota</taxon>
        <taxon>Pezizomycotina</taxon>
        <taxon>Eurotiomycetes</taxon>
        <taxon>Eurotiomycetidae</taxon>
        <taxon>Eurotiales</taxon>
        <taxon>Aspergillaceae</taxon>
        <taxon>Aspergillus</taxon>
        <taxon>Aspergillus subgen. Circumdati</taxon>
    </lineage>
</organism>
<gene>
    <name evidence="2" type="ORF">BDV40DRAFT_115866</name>
</gene>
<sequence>MQNSNSMKGRPTSLRDAATAELKAQLDKDDWRGIVNPTERRRRQNRVHQRAYRNRKREQVQRTEGTPQCPKANRDDLQLRTERQMLEDFLSRAHRSYLLGRPSADHLLTLTKANVYRAFLQNINLLGLVADGLCEVDVLSPFCQFGPTWPVARTLPPSLRPTFNQCLLPHHPWLDFFPHPRARDTLIRRLGDYDEDDFCLDILGFWNPDAPDNMLLVWGEPSAAENWEVTEGFIKKWGWVIQGCPDILHNTNKWRARRGENPILRYL</sequence>
<accession>A0A5N6UZZ4</accession>
<dbReference type="EMBL" id="ML738609">
    <property type="protein sequence ID" value="KAE8164272.1"/>
    <property type="molecule type" value="Genomic_DNA"/>
</dbReference>
<evidence type="ECO:0008006" key="4">
    <source>
        <dbReference type="Google" id="ProtNLM"/>
    </source>
</evidence>
<evidence type="ECO:0000313" key="2">
    <source>
        <dbReference type="EMBL" id="KAE8164272.1"/>
    </source>
</evidence>
<protein>
    <recommendedName>
        <fullName evidence="4">BZIP domain-containing protein</fullName>
    </recommendedName>
</protein>
<dbReference type="Proteomes" id="UP000326950">
    <property type="component" value="Unassembled WGS sequence"/>
</dbReference>
<dbReference type="Pfam" id="PF11905">
    <property type="entry name" value="DUF3425"/>
    <property type="match status" value="1"/>
</dbReference>